<dbReference type="Proteomes" id="UP001558613">
    <property type="component" value="Unassembled WGS sequence"/>
</dbReference>
<dbReference type="Pfam" id="PF18382">
    <property type="entry name" value="Formin_GBD_N"/>
    <property type="match status" value="1"/>
</dbReference>
<feature type="domain" description="FHOD1 N-terminal GTPase-binding" evidence="2">
    <location>
        <begin position="80"/>
        <end position="160"/>
    </location>
</feature>
<feature type="region of interest" description="Disordered" evidence="1">
    <location>
        <begin position="77"/>
        <end position="99"/>
    </location>
</feature>
<evidence type="ECO:0000259" key="2">
    <source>
        <dbReference type="Pfam" id="PF18382"/>
    </source>
</evidence>
<name>A0ABR3LSY8_9TELE</name>
<evidence type="ECO:0000313" key="4">
    <source>
        <dbReference type="Proteomes" id="UP001558613"/>
    </source>
</evidence>
<reference evidence="3 4" key="1">
    <citation type="submission" date="2023-09" db="EMBL/GenBank/DDBJ databases">
        <authorList>
            <person name="Wang M."/>
        </authorList>
    </citation>
    <scope>NUCLEOTIDE SEQUENCE [LARGE SCALE GENOMIC DNA]</scope>
    <source>
        <strain evidence="3">GT-2023</strain>
        <tissue evidence="3">Liver</tissue>
    </source>
</reference>
<gene>
    <name evidence="3" type="ORF">QQF64_012865</name>
</gene>
<evidence type="ECO:0000256" key="1">
    <source>
        <dbReference type="SAM" id="MobiDB-lite"/>
    </source>
</evidence>
<accession>A0ABR3LSY8</accession>
<evidence type="ECO:0000313" key="3">
    <source>
        <dbReference type="EMBL" id="KAL1254804.1"/>
    </source>
</evidence>
<dbReference type="EMBL" id="JAYMGO010000019">
    <property type="protein sequence ID" value="KAL1254804.1"/>
    <property type="molecule type" value="Genomic_DNA"/>
</dbReference>
<dbReference type="InterPro" id="IPR011989">
    <property type="entry name" value="ARM-like"/>
</dbReference>
<dbReference type="InterPro" id="IPR041387">
    <property type="entry name" value="FHOD1_GBD_N"/>
</dbReference>
<dbReference type="PANTHER" id="PTHR45920:SF3">
    <property type="entry name" value="FH1_FH2 DOMAIN-CONTAINING PROTEIN 3"/>
    <property type="match status" value="1"/>
</dbReference>
<feature type="non-terminal residue" evidence="3">
    <location>
        <position position="243"/>
    </location>
</feature>
<keyword evidence="4" id="KW-1185">Reference proteome</keyword>
<proteinExistence type="predicted"/>
<sequence>MGNRVHYSLLPLEAAVSPSSRPAGKALNPRGASGCPAPSPSRDTDTSAQRGTRSLCSLLIGNSTSVTFPQRRRTDADPLKFLDDTDPFNSTNFPEPTRPPLYTFREDIPLINQIAGVHRLLKAPHKLDDCALQLSHTGVYLDLESTLDEQRDELEGFQQDDCAGRGKKHSVILRTQLSVRVHACIEKLYNSNGRDLRRALFSLKQIFQDDKDLVHEFVMAEGLTCLIKVGAEADQNYQNYILR</sequence>
<feature type="region of interest" description="Disordered" evidence="1">
    <location>
        <begin position="17"/>
        <end position="50"/>
    </location>
</feature>
<dbReference type="PANTHER" id="PTHR45920">
    <property type="entry name" value="FORMIN HOMOLOGY 2 DOMAIN CONTAINING, ISOFORM I"/>
    <property type="match status" value="1"/>
</dbReference>
<organism evidence="3 4">
    <name type="scientific">Cirrhinus molitorella</name>
    <name type="common">mud carp</name>
    <dbReference type="NCBI Taxonomy" id="172907"/>
    <lineage>
        <taxon>Eukaryota</taxon>
        <taxon>Metazoa</taxon>
        <taxon>Chordata</taxon>
        <taxon>Craniata</taxon>
        <taxon>Vertebrata</taxon>
        <taxon>Euteleostomi</taxon>
        <taxon>Actinopterygii</taxon>
        <taxon>Neopterygii</taxon>
        <taxon>Teleostei</taxon>
        <taxon>Ostariophysi</taxon>
        <taxon>Cypriniformes</taxon>
        <taxon>Cyprinidae</taxon>
        <taxon>Labeoninae</taxon>
        <taxon>Labeonini</taxon>
        <taxon>Cirrhinus</taxon>
    </lineage>
</organism>
<dbReference type="Gene3D" id="1.25.10.10">
    <property type="entry name" value="Leucine-rich Repeat Variant"/>
    <property type="match status" value="1"/>
</dbReference>
<comment type="caution">
    <text evidence="3">The sequence shown here is derived from an EMBL/GenBank/DDBJ whole genome shotgun (WGS) entry which is preliminary data.</text>
</comment>
<protein>
    <recommendedName>
        <fullName evidence="2">FHOD1 N-terminal GTPase-binding domain-containing protein</fullName>
    </recommendedName>
</protein>